<dbReference type="Pfam" id="PF00534">
    <property type="entry name" value="Glycos_transf_1"/>
    <property type="match status" value="1"/>
</dbReference>
<dbReference type="EMBL" id="MWAK01000301">
    <property type="protein sequence ID" value="OPZ90033.1"/>
    <property type="molecule type" value="Genomic_DNA"/>
</dbReference>
<dbReference type="GO" id="GO:0004373">
    <property type="term" value="F:alpha-1,4-glucan glucosyltransferase (UDP-glucose donor) activity"/>
    <property type="evidence" value="ECO:0007669"/>
    <property type="project" value="UniProtKB-EC"/>
</dbReference>
<organism evidence="4">
    <name type="scientific">candidate division TA06 bacterium ADurb.Bin417</name>
    <dbReference type="NCBI Taxonomy" id="1852828"/>
    <lineage>
        <taxon>Bacteria</taxon>
        <taxon>Bacteria division TA06</taxon>
    </lineage>
</organism>
<comment type="caution">
    <text evidence="4">The sequence shown here is derived from an EMBL/GenBank/DDBJ whole genome shotgun (WGS) entry which is preliminary data.</text>
</comment>
<dbReference type="Gene3D" id="3.40.50.2000">
    <property type="entry name" value="Glycogen Phosphorylase B"/>
    <property type="match status" value="2"/>
</dbReference>
<reference evidence="4" key="1">
    <citation type="submission" date="2017-02" db="EMBL/GenBank/DDBJ databases">
        <title>Delving into the versatile metabolic prowess of the omnipresent phylum Bacteroidetes.</title>
        <authorList>
            <person name="Nobu M.K."/>
            <person name="Mei R."/>
            <person name="Narihiro T."/>
            <person name="Kuroda K."/>
            <person name="Liu W.-T."/>
        </authorList>
    </citation>
    <scope>NUCLEOTIDE SEQUENCE</scope>
    <source>
        <strain evidence="4">ADurb.Bin417</strain>
    </source>
</reference>
<dbReference type="Proteomes" id="UP000485484">
    <property type="component" value="Unassembled WGS sequence"/>
</dbReference>
<keyword evidence="2 4" id="KW-0808">Transferase</keyword>
<dbReference type="PANTHER" id="PTHR12526:SF510">
    <property type="entry name" value="D-INOSITOL 3-PHOSPHATE GLYCOSYLTRANSFERASE"/>
    <property type="match status" value="1"/>
</dbReference>
<dbReference type="InterPro" id="IPR001296">
    <property type="entry name" value="Glyco_trans_1"/>
</dbReference>
<gene>
    <name evidence="4" type="ORF">BWY73_01397</name>
</gene>
<evidence type="ECO:0000256" key="1">
    <source>
        <dbReference type="ARBA" id="ARBA00022676"/>
    </source>
</evidence>
<proteinExistence type="predicted"/>
<dbReference type="SUPFAM" id="SSF53756">
    <property type="entry name" value="UDP-Glycosyltransferase/glycogen phosphorylase"/>
    <property type="match status" value="1"/>
</dbReference>
<evidence type="ECO:0000256" key="2">
    <source>
        <dbReference type="ARBA" id="ARBA00022679"/>
    </source>
</evidence>
<dbReference type="CDD" id="cd03801">
    <property type="entry name" value="GT4_PimA-like"/>
    <property type="match status" value="1"/>
</dbReference>
<sequence>MLLRAILARVPRVLTVYDYWFFCPRETLIRPSGEKCSDYHGPACLDCLKTPPRYRLMTRLRRPVFNFFLRRFQAIIFLSEASRRLGLDYGLEKDRTLVIPQVYDFRAPETLPGAEFGEYLVYVGWVQERKGLHVLLAALAAAGPQLPESLKLLVVGETEKVDPAYVARVHRLVERLKLSGRVRFLGRRPQPETAGLVSRARAVVIPEQWENMSPVVLVEAMHYGRPVIASRIGGIPEFIEDGRNGLLFEPGDAAGLARKLVEIIRDPGRAATLGRNAAADAGRIWNTELNLERLINLYRSHAHA</sequence>
<feature type="domain" description="Glycosyl transferase family 1" evidence="3">
    <location>
        <begin position="118"/>
        <end position="278"/>
    </location>
</feature>
<name>A0A1V5M9X0_UNCT6</name>
<dbReference type="AlphaFoldDB" id="A0A1V5M9X0"/>
<protein>
    <submittedName>
        <fullName evidence="4">Glycogen synthase</fullName>
        <ecNumber evidence="4">2.4.1.11</ecNumber>
    </submittedName>
</protein>
<dbReference type="PANTHER" id="PTHR12526">
    <property type="entry name" value="GLYCOSYLTRANSFERASE"/>
    <property type="match status" value="1"/>
</dbReference>
<dbReference type="EC" id="2.4.1.11" evidence="4"/>
<evidence type="ECO:0000259" key="3">
    <source>
        <dbReference type="Pfam" id="PF00534"/>
    </source>
</evidence>
<keyword evidence="1 4" id="KW-0328">Glycosyltransferase</keyword>
<evidence type="ECO:0000313" key="4">
    <source>
        <dbReference type="EMBL" id="OPZ90033.1"/>
    </source>
</evidence>
<accession>A0A1V5M9X0</accession>